<dbReference type="GO" id="GO:0002098">
    <property type="term" value="P:tRNA wobble uridine modification"/>
    <property type="evidence" value="ECO:0007669"/>
    <property type="project" value="InterPro"/>
</dbReference>
<feature type="binding site" evidence="3">
    <location>
        <position position="196"/>
    </location>
    <ligand>
        <name>carboxy-S-adenosyl-L-methionine</name>
        <dbReference type="ChEBI" id="CHEBI:134278"/>
    </ligand>
</feature>
<feature type="binding site" evidence="3">
    <location>
        <position position="130"/>
    </location>
    <ligand>
        <name>carboxy-S-adenosyl-L-methionine</name>
        <dbReference type="ChEBI" id="CHEBI:134278"/>
    </ligand>
</feature>
<evidence type="ECO:0000256" key="3">
    <source>
        <dbReference type="HAMAP-Rule" id="MF_01590"/>
    </source>
</evidence>
<reference evidence="4 5" key="1">
    <citation type="journal article" date="2014" name="Genome Announc.">
        <title>Genome Sequence of Gammaproteobacterial Pseudohaliea rubra Type Strain DSM 19751, Isolated from Coastal Seawater of the Mediterranean Sea.</title>
        <authorList>
            <person name="Spring S."/>
            <person name="Fiebig A."/>
            <person name="Riedel T."/>
            <person name="Goker M."/>
            <person name="Klenk H.P."/>
        </authorList>
    </citation>
    <scope>NUCLEOTIDE SEQUENCE [LARGE SCALE GENOMIC DNA]</scope>
    <source>
        <strain evidence="4 5">DSM 19751</strain>
    </source>
</reference>
<dbReference type="InterPro" id="IPR010017">
    <property type="entry name" value="CmoB"/>
</dbReference>
<dbReference type="Proteomes" id="UP000029640">
    <property type="component" value="Unassembled WGS sequence"/>
</dbReference>
<sequence length="323" mass="35512">MNVAALAERWAGGPLAPWASLLREQVAEGLSPARHGDLPRWQAALDALPDIATATVHLDRSRVGADPVAPLAPATAEQLREALQGLHPWRKGPYELFGVHVDTEWRSDWKWDRLAGGLTSLAGRRVLDVGCGNGYHCWRMRGAGAMEVVGIDPSPLFVLQFQALQRYLRDEAVSVLPLPLEALPRPLPAFDTVFSMGVLYHRRSPLDHLLALRDCLRPGGELVLETLIIDGGAGMTLVPQGRYARMGNVWFLPTCATLLDWLAKVKFRDARVVDVSTTSTKEQRRTAWMRSQSLADFLDPKDPGLTIEGYPAPRRAVVVASAP</sequence>
<dbReference type="Pfam" id="PF08003">
    <property type="entry name" value="Methyltransf_9"/>
    <property type="match status" value="1"/>
</dbReference>
<protein>
    <recommendedName>
        <fullName evidence="3">tRNA U34 carboxymethyltransferase</fullName>
        <ecNumber evidence="3">2.5.1.-</ecNumber>
    </recommendedName>
</protein>
<comment type="caution">
    <text evidence="4">The sequence shown here is derived from an EMBL/GenBank/DDBJ whole genome shotgun (WGS) entry which is preliminary data.</text>
</comment>
<dbReference type="eggNOG" id="COG0500">
    <property type="taxonomic scope" value="Bacteria"/>
</dbReference>
<proteinExistence type="inferred from homology"/>
<dbReference type="EMBL" id="AUVB01000042">
    <property type="protein sequence ID" value="KGE03933.1"/>
    <property type="molecule type" value="Genomic_DNA"/>
</dbReference>
<evidence type="ECO:0000313" key="4">
    <source>
        <dbReference type="EMBL" id="KGE03933.1"/>
    </source>
</evidence>
<dbReference type="NCBIfam" id="NF011650">
    <property type="entry name" value="PRK15068.1"/>
    <property type="match status" value="1"/>
</dbReference>
<dbReference type="HAMAP" id="MF_01590">
    <property type="entry name" value="tRNA_carboxymethyltr_CmoB"/>
    <property type="match status" value="1"/>
</dbReference>
<dbReference type="RefSeq" id="WP_035514839.1">
    <property type="nucleotide sequence ID" value="NZ_KN234751.1"/>
</dbReference>
<comment type="subunit">
    <text evidence="3">Homotetramer.</text>
</comment>
<keyword evidence="1 3" id="KW-0808">Transferase</keyword>
<dbReference type="GO" id="GO:0008168">
    <property type="term" value="F:methyltransferase activity"/>
    <property type="evidence" value="ECO:0007669"/>
    <property type="project" value="TreeGrafter"/>
</dbReference>
<dbReference type="SUPFAM" id="SSF53335">
    <property type="entry name" value="S-adenosyl-L-methionine-dependent methyltransferases"/>
    <property type="match status" value="1"/>
</dbReference>
<keyword evidence="5" id="KW-1185">Reference proteome</keyword>
<dbReference type="STRING" id="1265313.HRUBRA_01438"/>
<dbReference type="OrthoDB" id="9773188at2"/>
<feature type="binding site" evidence="3">
    <location>
        <begin position="180"/>
        <end position="181"/>
    </location>
    <ligand>
        <name>carboxy-S-adenosyl-L-methionine</name>
        <dbReference type="ChEBI" id="CHEBI:134278"/>
    </ligand>
</feature>
<evidence type="ECO:0000313" key="5">
    <source>
        <dbReference type="Proteomes" id="UP000029640"/>
    </source>
</evidence>
<dbReference type="PANTHER" id="PTHR43464:SF95">
    <property type="entry name" value="TRNA U34 CARBOXYMETHYLTRANSFERASE"/>
    <property type="match status" value="1"/>
</dbReference>
<accession>A0A095VS62</accession>
<feature type="binding site" evidence="3">
    <location>
        <position position="91"/>
    </location>
    <ligand>
        <name>carboxy-S-adenosyl-L-methionine</name>
        <dbReference type="ChEBI" id="CHEBI:134278"/>
    </ligand>
</feature>
<feature type="binding site" evidence="3">
    <location>
        <begin position="152"/>
        <end position="154"/>
    </location>
    <ligand>
        <name>carboxy-S-adenosyl-L-methionine</name>
        <dbReference type="ChEBI" id="CHEBI:134278"/>
    </ligand>
</feature>
<dbReference type="CDD" id="cd02440">
    <property type="entry name" value="AdoMet_MTases"/>
    <property type="match status" value="1"/>
</dbReference>
<dbReference type="InterPro" id="IPR027555">
    <property type="entry name" value="Mo5U34_MeTrfas-like"/>
</dbReference>
<gene>
    <name evidence="3" type="primary">cmoB</name>
    <name evidence="4" type="ORF">HRUBRA_01438</name>
</gene>
<comment type="catalytic activity">
    <reaction evidence="3">
        <text>carboxy-S-adenosyl-L-methionine + 5-hydroxyuridine(34) in tRNA = 5-carboxymethoxyuridine(34) in tRNA + S-adenosyl-L-homocysteine + H(+)</text>
        <dbReference type="Rhea" id="RHEA:52848"/>
        <dbReference type="Rhea" id="RHEA-COMP:13381"/>
        <dbReference type="Rhea" id="RHEA-COMP:13383"/>
        <dbReference type="ChEBI" id="CHEBI:15378"/>
        <dbReference type="ChEBI" id="CHEBI:57856"/>
        <dbReference type="ChEBI" id="CHEBI:134278"/>
        <dbReference type="ChEBI" id="CHEBI:136877"/>
        <dbReference type="ChEBI" id="CHEBI:136879"/>
    </reaction>
</comment>
<keyword evidence="2 3" id="KW-0819">tRNA processing</keyword>
<comment type="function">
    <text evidence="3">Catalyzes carboxymethyl transfer from carboxy-S-adenosyl-L-methionine (Cx-SAM) to 5-hydroxyuridine (ho5U) to form 5-carboxymethoxyuridine (cmo5U) at position 34 in tRNAs.</text>
</comment>
<dbReference type="PANTHER" id="PTHR43464">
    <property type="entry name" value="METHYLTRANSFERASE"/>
    <property type="match status" value="1"/>
</dbReference>
<evidence type="ECO:0000256" key="2">
    <source>
        <dbReference type="ARBA" id="ARBA00022694"/>
    </source>
</evidence>
<comment type="similarity">
    <text evidence="3">Belongs to the class I-like SAM-binding methyltransferase superfamily. CmoB family.</text>
</comment>
<dbReference type="InterPro" id="IPR029063">
    <property type="entry name" value="SAM-dependent_MTases_sf"/>
</dbReference>
<dbReference type="AlphaFoldDB" id="A0A095VS62"/>
<dbReference type="PATRIC" id="fig|1265313.6.peg.1422"/>
<dbReference type="NCBIfam" id="TIGR00452">
    <property type="entry name" value="tRNA 5-methoxyuridine(34)/uridine 5-oxyacetic acid(34) synthase CmoB"/>
    <property type="match status" value="1"/>
</dbReference>
<feature type="binding site" evidence="3">
    <location>
        <position position="105"/>
    </location>
    <ligand>
        <name>carboxy-S-adenosyl-L-methionine</name>
        <dbReference type="ChEBI" id="CHEBI:134278"/>
    </ligand>
</feature>
<feature type="binding site" evidence="3">
    <location>
        <position position="315"/>
    </location>
    <ligand>
        <name>carboxy-S-adenosyl-L-methionine</name>
        <dbReference type="ChEBI" id="CHEBI:134278"/>
    </ligand>
</feature>
<dbReference type="Gene3D" id="3.40.50.150">
    <property type="entry name" value="Vaccinia Virus protein VP39"/>
    <property type="match status" value="1"/>
</dbReference>
<evidence type="ECO:0000256" key="1">
    <source>
        <dbReference type="ARBA" id="ARBA00022679"/>
    </source>
</evidence>
<name>A0A095VS62_9GAMM</name>
<dbReference type="HOGENOM" id="CLU_052665_0_0_6"/>
<dbReference type="GO" id="GO:0016765">
    <property type="term" value="F:transferase activity, transferring alkyl or aryl (other than methyl) groups"/>
    <property type="evidence" value="ECO:0007669"/>
    <property type="project" value="UniProtKB-UniRule"/>
</dbReference>
<dbReference type="EC" id="2.5.1.-" evidence="3"/>
<organism evidence="4 5">
    <name type="scientific">Pseudohaliea rubra DSM 19751</name>
    <dbReference type="NCBI Taxonomy" id="1265313"/>
    <lineage>
        <taxon>Bacteria</taxon>
        <taxon>Pseudomonadati</taxon>
        <taxon>Pseudomonadota</taxon>
        <taxon>Gammaproteobacteria</taxon>
        <taxon>Cellvibrionales</taxon>
        <taxon>Halieaceae</taxon>
        <taxon>Pseudohaliea</taxon>
    </lineage>
</organism>
<feature type="binding site" evidence="3">
    <location>
        <position position="200"/>
    </location>
    <ligand>
        <name>carboxy-S-adenosyl-L-methionine</name>
        <dbReference type="ChEBI" id="CHEBI:134278"/>
    </ligand>
</feature>
<feature type="binding site" evidence="3">
    <location>
        <position position="110"/>
    </location>
    <ligand>
        <name>carboxy-S-adenosyl-L-methionine</name>
        <dbReference type="ChEBI" id="CHEBI:134278"/>
    </ligand>
</feature>